<feature type="signal peptide" evidence="3">
    <location>
        <begin position="1"/>
        <end position="19"/>
    </location>
</feature>
<dbReference type="PROSITE" id="PS51257">
    <property type="entry name" value="PROKAR_LIPOPROTEIN"/>
    <property type="match status" value="1"/>
</dbReference>
<dbReference type="GO" id="GO:0031012">
    <property type="term" value="C:extracellular matrix"/>
    <property type="evidence" value="ECO:0007669"/>
    <property type="project" value="TreeGrafter"/>
</dbReference>
<proteinExistence type="predicted"/>
<comment type="subcellular location">
    <subcellularLocation>
        <location evidence="1">Secreted</location>
    </subcellularLocation>
</comment>
<dbReference type="InterPro" id="IPR036383">
    <property type="entry name" value="TSP1_rpt_sf"/>
</dbReference>
<organism evidence="4 5">
    <name type="scientific">Artemia franciscana</name>
    <name type="common">Brine shrimp</name>
    <name type="synonym">Artemia sanfranciscana</name>
    <dbReference type="NCBI Taxonomy" id="6661"/>
    <lineage>
        <taxon>Eukaryota</taxon>
        <taxon>Metazoa</taxon>
        <taxon>Ecdysozoa</taxon>
        <taxon>Arthropoda</taxon>
        <taxon>Crustacea</taxon>
        <taxon>Branchiopoda</taxon>
        <taxon>Anostraca</taxon>
        <taxon>Artemiidae</taxon>
        <taxon>Artemia</taxon>
    </lineage>
</organism>
<feature type="chain" id="PRO_5041731640" evidence="3">
    <location>
        <begin position="20"/>
        <end position="258"/>
    </location>
</feature>
<keyword evidence="5" id="KW-1185">Reference proteome</keyword>
<dbReference type="Gene3D" id="2.20.100.10">
    <property type="entry name" value="Thrombospondin type-1 (TSP1) repeat"/>
    <property type="match status" value="2"/>
</dbReference>
<dbReference type="SMART" id="SM00209">
    <property type="entry name" value="TSP1"/>
    <property type="match status" value="2"/>
</dbReference>
<evidence type="ECO:0000313" key="4">
    <source>
        <dbReference type="EMBL" id="KAK2722075.1"/>
    </source>
</evidence>
<dbReference type="PANTHER" id="PTHR13723:SF281">
    <property type="entry name" value="PAPILIN"/>
    <property type="match status" value="1"/>
</dbReference>
<evidence type="ECO:0000256" key="2">
    <source>
        <dbReference type="ARBA" id="ARBA00022525"/>
    </source>
</evidence>
<dbReference type="GO" id="GO:0004222">
    <property type="term" value="F:metalloendopeptidase activity"/>
    <property type="evidence" value="ECO:0007669"/>
    <property type="project" value="TreeGrafter"/>
</dbReference>
<dbReference type="InterPro" id="IPR000884">
    <property type="entry name" value="TSP1_rpt"/>
</dbReference>
<keyword evidence="3" id="KW-0732">Signal</keyword>
<keyword evidence="2" id="KW-0964">Secreted</keyword>
<reference evidence="4" key="1">
    <citation type="submission" date="2023-07" db="EMBL/GenBank/DDBJ databases">
        <title>Chromosome-level genome assembly of Artemia franciscana.</title>
        <authorList>
            <person name="Jo E."/>
        </authorList>
    </citation>
    <scope>NUCLEOTIDE SEQUENCE</scope>
    <source>
        <tissue evidence="4">Whole body</tissue>
    </source>
</reference>
<dbReference type="SUPFAM" id="SSF82895">
    <property type="entry name" value="TSP-1 type 1 repeat"/>
    <property type="match status" value="2"/>
</dbReference>
<dbReference type="InterPro" id="IPR050439">
    <property type="entry name" value="ADAMTS_ADAMTS-like"/>
</dbReference>
<accession>A0AA88I595</accession>
<evidence type="ECO:0000313" key="5">
    <source>
        <dbReference type="Proteomes" id="UP001187531"/>
    </source>
</evidence>
<evidence type="ECO:0000256" key="3">
    <source>
        <dbReference type="SAM" id="SignalP"/>
    </source>
</evidence>
<dbReference type="PROSITE" id="PS50092">
    <property type="entry name" value="TSP1"/>
    <property type="match status" value="2"/>
</dbReference>
<dbReference type="GO" id="GO:0005576">
    <property type="term" value="C:extracellular region"/>
    <property type="evidence" value="ECO:0007669"/>
    <property type="project" value="UniProtKB-SubCell"/>
</dbReference>
<sequence>MEWFLKFCFILFFGSSCFKKDLIKLIDFVDAIDKSDVDKLTLDGGAKVTESLITPRKLRMKGDILGRWGQVERKPKWILGRWGQCSTSCGAGERKREIGCYDVGTKLKISKEYCTGPEPDSRKSCISVAKCRARWKYSQWSSCDVTCGKGVVRREVSCVIEMTHTDIKVADRNCDGTIMQSLKDYCPATPPCPTLIQHSADIGQRNRKAKANWRTGPWGEIKIDWCHIVPYIIIVLLDMGSAHLEDTLDDYFQIICLQ</sequence>
<evidence type="ECO:0000256" key="1">
    <source>
        <dbReference type="ARBA" id="ARBA00004613"/>
    </source>
</evidence>
<dbReference type="EMBL" id="JAVRJZ010000005">
    <property type="protein sequence ID" value="KAK2722075.1"/>
    <property type="molecule type" value="Genomic_DNA"/>
</dbReference>
<gene>
    <name evidence="4" type="ORF">QYM36_002579</name>
</gene>
<dbReference type="Proteomes" id="UP001187531">
    <property type="component" value="Unassembled WGS sequence"/>
</dbReference>
<dbReference type="PANTHER" id="PTHR13723">
    <property type="entry name" value="ADAMTS A DISINTEGRIN AND METALLOPROTEASE WITH THROMBOSPONDIN MOTIFS PROTEASE"/>
    <property type="match status" value="1"/>
</dbReference>
<dbReference type="GO" id="GO:0030198">
    <property type="term" value="P:extracellular matrix organization"/>
    <property type="evidence" value="ECO:0007669"/>
    <property type="project" value="TreeGrafter"/>
</dbReference>
<dbReference type="GO" id="GO:0006508">
    <property type="term" value="P:proteolysis"/>
    <property type="evidence" value="ECO:0007669"/>
    <property type="project" value="TreeGrafter"/>
</dbReference>
<protein>
    <submittedName>
        <fullName evidence="4">Uncharacterized protein</fullName>
    </submittedName>
</protein>
<dbReference type="Pfam" id="PF19030">
    <property type="entry name" value="TSP1_ADAMTS"/>
    <property type="match status" value="2"/>
</dbReference>
<comment type="caution">
    <text evidence="4">The sequence shown here is derived from an EMBL/GenBank/DDBJ whole genome shotgun (WGS) entry which is preliminary data.</text>
</comment>
<dbReference type="AlphaFoldDB" id="A0AA88I595"/>
<name>A0AA88I595_ARTSF</name>